<name>A0A5N1JCC6_9BACT</name>
<protein>
    <submittedName>
        <fullName evidence="1">Uncharacterized protein</fullName>
    </submittedName>
</protein>
<dbReference type="RefSeq" id="WP_150881035.1">
    <property type="nucleotide sequence ID" value="NZ_VTWS01000009.1"/>
</dbReference>
<dbReference type="PROSITE" id="PS51257">
    <property type="entry name" value="PROKAR_LIPOPROTEIN"/>
    <property type="match status" value="1"/>
</dbReference>
<keyword evidence="2" id="KW-1185">Reference proteome</keyword>
<dbReference type="EMBL" id="VTWS01000009">
    <property type="protein sequence ID" value="KAA9346779.1"/>
    <property type="molecule type" value="Genomic_DNA"/>
</dbReference>
<evidence type="ECO:0000313" key="2">
    <source>
        <dbReference type="Proteomes" id="UP000326344"/>
    </source>
</evidence>
<proteinExistence type="predicted"/>
<dbReference type="AlphaFoldDB" id="A0A5N1JCC6"/>
<organism evidence="1 2">
    <name type="scientific">Larkinella humicola</name>
    <dbReference type="NCBI Taxonomy" id="2607654"/>
    <lineage>
        <taxon>Bacteria</taxon>
        <taxon>Pseudomonadati</taxon>
        <taxon>Bacteroidota</taxon>
        <taxon>Cytophagia</taxon>
        <taxon>Cytophagales</taxon>
        <taxon>Spirosomataceae</taxon>
        <taxon>Larkinella</taxon>
    </lineage>
</organism>
<accession>A0A5N1JCC6</accession>
<sequence length="152" mass="17054">MCRFLLFLLLIAAACSPGPRKGLQMEPNQLLRQSSDLYRTEPSQPIKSVGATFLSGQQVVIRYPDGRTEKVPRASVWGYSNKKGKIYRIYGKTEYEVVTVGDVITYEQQSTRNTIVGSQTTITTVIETFYSKTLDSKIFSSRKKALNDRGSS</sequence>
<dbReference type="Proteomes" id="UP000326344">
    <property type="component" value="Unassembled WGS sequence"/>
</dbReference>
<evidence type="ECO:0000313" key="1">
    <source>
        <dbReference type="EMBL" id="KAA9346779.1"/>
    </source>
</evidence>
<comment type="caution">
    <text evidence="1">The sequence shown here is derived from an EMBL/GenBank/DDBJ whole genome shotgun (WGS) entry which is preliminary data.</text>
</comment>
<reference evidence="1 2" key="1">
    <citation type="submission" date="2019-09" db="EMBL/GenBank/DDBJ databases">
        <title>Genome Sequence of Larkinella sp MA1.</title>
        <authorList>
            <person name="Srinivasan S."/>
        </authorList>
    </citation>
    <scope>NUCLEOTIDE SEQUENCE [LARGE SCALE GENOMIC DNA]</scope>
    <source>
        <strain evidence="1 2">MA1</strain>
    </source>
</reference>
<gene>
    <name evidence="1" type="ORF">F0P93_27655</name>
</gene>